<keyword evidence="1" id="KW-1133">Transmembrane helix</keyword>
<proteinExistence type="predicted"/>
<dbReference type="EMBL" id="GBRH01211819">
    <property type="protein sequence ID" value="JAD86076.1"/>
    <property type="molecule type" value="Transcribed_RNA"/>
</dbReference>
<name>A0A0A9DE47_ARUDO</name>
<accession>A0A0A9DE47</accession>
<dbReference type="AlphaFoldDB" id="A0A0A9DE47"/>
<reference evidence="2" key="1">
    <citation type="submission" date="2014-09" db="EMBL/GenBank/DDBJ databases">
        <authorList>
            <person name="Magalhaes I.L.F."/>
            <person name="Oliveira U."/>
            <person name="Santos F.R."/>
            <person name="Vidigal T.H.D.A."/>
            <person name="Brescovit A.D."/>
            <person name="Santos A.J."/>
        </authorList>
    </citation>
    <scope>NUCLEOTIDE SEQUENCE</scope>
    <source>
        <tissue evidence="2">Shoot tissue taken approximately 20 cm above the soil surface</tissue>
    </source>
</reference>
<evidence type="ECO:0000256" key="1">
    <source>
        <dbReference type="SAM" id="Phobius"/>
    </source>
</evidence>
<organism evidence="2">
    <name type="scientific">Arundo donax</name>
    <name type="common">Giant reed</name>
    <name type="synonym">Donax arundinaceus</name>
    <dbReference type="NCBI Taxonomy" id="35708"/>
    <lineage>
        <taxon>Eukaryota</taxon>
        <taxon>Viridiplantae</taxon>
        <taxon>Streptophyta</taxon>
        <taxon>Embryophyta</taxon>
        <taxon>Tracheophyta</taxon>
        <taxon>Spermatophyta</taxon>
        <taxon>Magnoliopsida</taxon>
        <taxon>Liliopsida</taxon>
        <taxon>Poales</taxon>
        <taxon>Poaceae</taxon>
        <taxon>PACMAD clade</taxon>
        <taxon>Arundinoideae</taxon>
        <taxon>Arundineae</taxon>
        <taxon>Arundo</taxon>
    </lineage>
</organism>
<keyword evidence="1" id="KW-0812">Transmembrane</keyword>
<evidence type="ECO:0000313" key="2">
    <source>
        <dbReference type="EMBL" id="JAD86076.1"/>
    </source>
</evidence>
<reference evidence="2" key="2">
    <citation type="journal article" date="2015" name="Data Brief">
        <title>Shoot transcriptome of the giant reed, Arundo donax.</title>
        <authorList>
            <person name="Barrero R.A."/>
            <person name="Guerrero F.D."/>
            <person name="Moolhuijzen P."/>
            <person name="Goolsby J.A."/>
            <person name="Tidwell J."/>
            <person name="Bellgard S.E."/>
            <person name="Bellgard M.I."/>
        </authorList>
    </citation>
    <scope>NUCLEOTIDE SEQUENCE</scope>
    <source>
        <tissue evidence="2">Shoot tissue taken approximately 20 cm above the soil surface</tissue>
    </source>
</reference>
<feature type="transmembrane region" description="Helical" evidence="1">
    <location>
        <begin position="23"/>
        <end position="45"/>
    </location>
</feature>
<protein>
    <submittedName>
        <fullName evidence="2">Nucleic acid binding protein</fullName>
    </submittedName>
</protein>
<sequence length="130" mass="13953">MSHVDKQLAGEVVAAGGAPTSDVAPAGCFRLVLVLLLLPLCSLMLEELHACMKTSEALLLLYFETLLMLTYTPAQNFSEPICNAVQYVSSPLPKTSSAASFRMCCVLACHSDHCCISSMSLRLLSLVKSL</sequence>
<keyword evidence="1" id="KW-0472">Membrane</keyword>